<dbReference type="Pfam" id="PF06475">
    <property type="entry name" value="Glycolipid_bind"/>
    <property type="match status" value="1"/>
</dbReference>
<gene>
    <name evidence="1" type="ORF">SAMN06265380_11320</name>
</gene>
<reference evidence="1 2" key="1">
    <citation type="submission" date="2017-05" db="EMBL/GenBank/DDBJ databases">
        <authorList>
            <person name="Varghese N."/>
            <person name="Submissions S."/>
        </authorList>
    </citation>
    <scope>NUCLEOTIDE SEQUENCE [LARGE SCALE GENOMIC DNA]</scope>
    <source>
        <strain evidence="1 2">DSM 28009</strain>
    </source>
</reference>
<dbReference type="InterPro" id="IPR009467">
    <property type="entry name" value="Glycolipid-bd_prot_put"/>
</dbReference>
<proteinExistence type="predicted"/>
<sequence length="185" mass="20937">MRSTMWRRIDVVGTEACSVNRNGTSRVISGMAVYVVENSPVRIAYSVTCNDEWVCSAATVQRWIGADRVDLVLVKQDDGTWTSNDKVVDAVDELLDIDLGFTPATNTNTNAIKRLQLGIGDQAEFTAVWLDDETWTFKPLKQRYERLNENTYRYTSINSGYEANLTVDGFGFVRVYPEYWKAVIA</sequence>
<dbReference type="AlphaFoldDB" id="A0A521EQI8"/>
<organism evidence="1 2">
    <name type="scientific">Ruegeria faecimaris</name>
    <dbReference type="NCBI Taxonomy" id="686389"/>
    <lineage>
        <taxon>Bacteria</taxon>
        <taxon>Pseudomonadati</taxon>
        <taxon>Pseudomonadota</taxon>
        <taxon>Alphaproteobacteria</taxon>
        <taxon>Rhodobacterales</taxon>
        <taxon>Roseobacteraceae</taxon>
        <taxon>Ruegeria</taxon>
    </lineage>
</organism>
<name>A0A521EQI8_9RHOB</name>
<accession>A0A521EQI8</accession>
<keyword evidence="2" id="KW-1185">Reference proteome</keyword>
<dbReference type="EMBL" id="FXTE01000013">
    <property type="protein sequence ID" value="SMO86203.1"/>
    <property type="molecule type" value="Genomic_DNA"/>
</dbReference>
<evidence type="ECO:0000313" key="1">
    <source>
        <dbReference type="EMBL" id="SMO86203.1"/>
    </source>
</evidence>
<evidence type="ECO:0000313" key="2">
    <source>
        <dbReference type="Proteomes" id="UP000319555"/>
    </source>
</evidence>
<protein>
    <submittedName>
        <fullName evidence="1">Uncharacterized protein</fullName>
    </submittedName>
</protein>
<dbReference type="Proteomes" id="UP000319555">
    <property type="component" value="Unassembled WGS sequence"/>
</dbReference>
<dbReference type="SUPFAM" id="SSF159275">
    <property type="entry name" value="PA1994-like"/>
    <property type="match status" value="1"/>
</dbReference>